<name>A0A8B7NQE0_HYAAZ</name>
<dbReference type="RefSeq" id="XP_018015944.1">
    <property type="nucleotide sequence ID" value="XM_018160455.2"/>
</dbReference>
<dbReference type="KEGG" id="hazt:108672734"/>
<protein>
    <submittedName>
        <fullName evidence="2">Uncharacterized protein LOC108672734 isoform X1</fullName>
    </submittedName>
</protein>
<dbReference type="AlphaFoldDB" id="A0A8B7NQE0"/>
<evidence type="ECO:0000313" key="2">
    <source>
        <dbReference type="RefSeq" id="XP_018015944.1"/>
    </source>
</evidence>
<dbReference type="PANTHER" id="PTHR10773:SF19">
    <property type="match status" value="1"/>
</dbReference>
<proteinExistence type="predicted"/>
<dbReference type="PANTHER" id="PTHR10773">
    <property type="entry name" value="DNA-DIRECTED RNA POLYMERASES I, II, AND III SUBUNIT RPABC2"/>
    <property type="match status" value="1"/>
</dbReference>
<accession>A0A8B7NQE0</accession>
<gene>
    <name evidence="2" type="primary">LOC108672734</name>
</gene>
<organism evidence="1 2">
    <name type="scientific">Hyalella azteca</name>
    <name type="common">Amphipod</name>
    <dbReference type="NCBI Taxonomy" id="294128"/>
    <lineage>
        <taxon>Eukaryota</taxon>
        <taxon>Metazoa</taxon>
        <taxon>Ecdysozoa</taxon>
        <taxon>Arthropoda</taxon>
        <taxon>Crustacea</taxon>
        <taxon>Multicrustacea</taxon>
        <taxon>Malacostraca</taxon>
        <taxon>Eumalacostraca</taxon>
        <taxon>Peracarida</taxon>
        <taxon>Amphipoda</taxon>
        <taxon>Senticaudata</taxon>
        <taxon>Talitrida</taxon>
        <taxon>Talitroidea</taxon>
        <taxon>Hyalellidae</taxon>
        <taxon>Hyalella</taxon>
    </lineage>
</organism>
<dbReference type="GeneID" id="108672734"/>
<reference evidence="2" key="1">
    <citation type="submission" date="2025-08" db="UniProtKB">
        <authorList>
            <consortium name="RefSeq"/>
        </authorList>
    </citation>
    <scope>IDENTIFICATION</scope>
    <source>
        <tissue evidence="2">Whole organism</tissue>
    </source>
</reference>
<dbReference type="Proteomes" id="UP000694843">
    <property type="component" value="Unplaced"/>
</dbReference>
<keyword evidence="1" id="KW-1185">Reference proteome</keyword>
<sequence length="496" mass="55314">MSTEDKRNLIVKSGSMNLLNEGQIKNFNSRKRSRNPEMWLKSKRKKAILSGKSYVNTRGEMVLSKKIGPDCNCRNKCFQQVDQESRETIFTGYYNLKSYDEQNSYLYGLIRRHNILRKRHPDSMKRTCSYKYYVRIRGREVQVCKRAFASIHGISDKKIRTLCLKHEQNVMFPRDNRGKHCNRPKKVTGDVVRKVKQHIVQCLSGSMAADFIKSDKHQAPDINVTKLHRHFLSQHEPQAPLPDSDKLDKDYDAKVKPWVYFKVFHEEFKSLDLQSVKRRLSDVRRSLAGPSLVSVPSCQDRYGVCDTTAMPVAPIINVPTVGRPLTEISCGTYNECDVSRTIIPADNALTSHQNSNYQQQPLNLQVISAPNGSTMPSLNSTLHPGVSLAISGNGQPCYFSLSSIPANYVSSAALNSRTSLPSANIVSPPAARKLLTISPPTTTFITTTLEQQHGSPALINSAGPTSSPHNTILGAPSACFYSCCPVVAQVACNPSN</sequence>
<evidence type="ECO:0000313" key="1">
    <source>
        <dbReference type="Proteomes" id="UP000694843"/>
    </source>
</evidence>
<dbReference type="OrthoDB" id="6349457at2759"/>